<dbReference type="Proteomes" id="UP000887578">
    <property type="component" value="Unplaced"/>
</dbReference>
<dbReference type="InterPro" id="IPR000571">
    <property type="entry name" value="Znf_CCCH"/>
</dbReference>
<dbReference type="GO" id="GO:0005829">
    <property type="term" value="C:cytosol"/>
    <property type="evidence" value="ECO:0007669"/>
    <property type="project" value="TreeGrafter"/>
</dbReference>
<feature type="region of interest" description="Disordered" evidence="6">
    <location>
        <begin position="124"/>
        <end position="150"/>
    </location>
</feature>
<protein>
    <submittedName>
        <fullName evidence="9">C3H1-type domain-containing protein</fullName>
    </submittedName>
</protein>
<sequence length="210" mass="23586">MDQYINPKIHSVHPTIAGTSQTKHLDTYKTVMCLQWLSTSTCTFGADCKFAHGEAELRPGKLPIRNTLKYKTKLCDQYTTTGICPYGSRCLFIHPNSTYYRQTSIAQQFQQKAFVLEPPKVMTSPSTPTFKSSPTPSLAPSPPKSYAQFHSNLSRPHSSWPLQNNSIFIDEAYQQNESLNHSRSLPTTRHSSISRSQEPHGSTSGAWSLF</sequence>
<evidence type="ECO:0000313" key="8">
    <source>
        <dbReference type="Proteomes" id="UP000887578"/>
    </source>
</evidence>
<evidence type="ECO:0000256" key="1">
    <source>
        <dbReference type="ARBA" id="ARBA00022723"/>
    </source>
</evidence>
<feature type="zinc finger region" description="C3H1-type" evidence="5">
    <location>
        <begin position="27"/>
        <end position="55"/>
    </location>
</feature>
<evidence type="ECO:0000256" key="3">
    <source>
        <dbReference type="ARBA" id="ARBA00022771"/>
    </source>
</evidence>
<dbReference type="GO" id="GO:0003730">
    <property type="term" value="F:mRNA 3'-UTR binding"/>
    <property type="evidence" value="ECO:0007669"/>
    <property type="project" value="TreeGrafter"/>
</dbReference>
<feature type="domain" description="C3H1-type" evidence="7">
    <location>
        <begin position="69"/>
        <end position="97"/>
    </location>
</feature>
<evidence type="ECO:0000256" key="6">
    <source>
        <dbReference type="SAM" id="MobiDB-lite"/>
    </source>
</evidence>
<keyword evidence="3 5" id="KW-0863">Zinc-finger</keyword>
<proteinExistence type="predicted"/>
<keyword evidence="4 5" id="KW-0862">Zinc</keyword>
<keyword evidence="1 5" id="KW-0479">Metal-binding</keyword>
<feature type="domain" description="C3H1-type" evidence="7">
    <location>
        <begin position="27"/>
        <end position="55"/>
    </location>
</feature>
<dbReference type="Pfam" id="PF00642">
    <property type="entry name" value="zf-CCCH"/>
    <property type="match status" value="2"/>
</dbReference>
<dbReference type="InterPro" id="IPR036855">
    <property type="entry name" value="Znf_CCCH_sf"/>
</dbReference>
<accession>A0A914QA27</accession>
<name>A0A914QA27_9BILA</name>
<feature type="compositionally biased region" description="Low complexity" evidence="6">
    <location>
        <begin position="124"/>
        <end position="136"/>
    </location>
</feature>
<organism evidence="8 9">
    <name type="scientific">Panagrolaimus davidi</name>
    <dbReference type="NCBI Taxonomy" id="227884"/>
    <lineage>
        <taxon>Eukaryota</taxon>
        <taxon>Metazoa</taxon>
        <taxon>Ecdysozoa</taxon>
        <taxon>Nematoda</taxon>
        <taxon>Chromadorea</taxon>
        <taxon>Rhabditida</taxon>
        <taxon>Tylenchina</taxon>
        <taxon>Panagrolaimomorpha</taxon>
        <taxon>Panagrolaimoidea</taxon>
        <taxon>Panagrolaimidae</taxon>
        <taxon>Panagrolaimus</taxon>
    </lineage>
</organism>
<dbReference type="GO" id="GO:0043186">
    <property type="term" value="C:P granule"/>
    <property type="evidence" value="ECO:0007669"/>
    <property type="project" value="UniProtKB-ARBA"/>
</dbReference>
<dbReference type="WBParaSite" id="PDA_v2.g28016.t1">
    <property type="protein sequence ID" value="PDA_v2.g28016.t1"/>
    <property type="gene ID" value="PDA_v2.g28016"/>
</dbReference>
<feature type="zinc finger region" description="C3H1-type" evidence="5">
    <location>
        <begin position="69"/>
        <end position="97"/>
    </location>
</feature>
<evidence type="ECO:0000256" key="2">
    <source>
        <dbReference type="ARBA" id="ARBA00022737"/>
    </source>
</evidence>
<dbReference type="PANTHER" id="PTHR12547:SF71">
    <property type="entry name" value="CCCH-TYPE ZINC FINGER PROTEIN MOE-3-RELATED"/>
    <property type="match status" value="1"/>
</dbReference>
<dbReference type="PANTHER" id="PTHR12547">
    <property type="entry name" value="CCCH ZINC FINGER/TIS11-RELATED"/>
    <property type="match status" value="1"/>
</dbReference>
<evidence type="ECO:0000313" key="9">
    <source>
        <dbReference type="WBParaSite" id="PDA_v2.g28016.t1"/>
    </source>
</evidence>
<reference evidence="9" key="1">
    <citation type="submission" date="2022-11" db="UniProtKB">
        <authorList>
            <consortium name="WormBaseParasite"/>
        </authorList>
    </citation>
    <scope>IDENTIFICATION</scope>
</reference>
<dbReference type="FunFam" id="4.10.1000.10:FF:000018">
    <property type="entry name" value="Zinc finger protein"/>
    <property type="match status" value="1"/>
</dbReference>
<dbReference type="PROSITE" id="PS50103">
    <property type="entry name" value="ZF_C3H1"/>
    <property type="match status" value="2"/>
</dbReference>
<evidence type="ECO:0000259" key="7">
    <source>
        <dbReference type="PROSITE" id="PS50103"/>
    </source>
</evidence>
<dbReference type="GO" id="GO:0030154">
    <property type="term" value="P:cell differentiation"/>
    <property type="evidence" value="ECO:0007669"/>
    <property type="project" value="UniProtKB-ARBA"/>
</dbReference>
<evidence type="ECO:0000256" key="5">
    <source>
        <dbReference type="PROSITE-ProRule" id="PRU00723"/>
    </source>
</evidence>
<dbReference type="SUPFAM" id="SSF90229">
    <property type="entry name" value="CCCH zinc finger"/>
    <property type="match status" value="2"/>
</dbReference>
<keyword evidence="2" id="KW-0677">Repeat</keyword>
<dbReference type="GO" id="GO:0008270">
    <property type="term" value="F:zinc ion binding"/>
    <property type="evidence" value="ECO:0007669"/>
    <property type="project" value="UniProtKB-KW"/>
</dbReference>
<feature type="region of interest" description="Disordered" evidence="6">
    <location>
        <begin position="179"/>
        <end position="210"/>
    </location>
</feature>
<dbReference type="SMART" id="SM00356">
    <property type="entry name" value="ZnF_C3H1"/>
    <property type="match status" value="2"/>
</dbReference>
<dbReference type="GO" id="GO:0010468">
    <property type="term" value="P:regulation of gene expression"/>
    <property type="evidence" value="ECO:0007669"/>
    <property type="project" value="UniProtKB-ARBA"/>
</dbReference>
<dbReference type="Gene3D" id="4.10.1000.10">
    <property type="entry name" value="Zinc finger, CCCH-type"/>
    <property type="match status" value="2"/>
</dbReference>
<dbReference type="GO" id="GO:0080090">
    <property type="term" value="P:regulation of primary metabolic process"/>
    <property type="evidence" value="ECO:0007669"/>
    <property type="project" value="UniProtKB-ARBA"/>
</dbReference>
<dbReference type="AlphaFoldDB" id="A0A914QA27"/>
<dbReference type="InterPro" id="IPR045877">
    <property type="entry name" value="ZFP36-like"/>
</dbReference>
<evidence type="ECO:0000256" key="4">
    <source>
        <dbReference type="ARBA" id="ARBA00022833"/>
    </source>
</evidence>
<keyword evidence="8" id="KW-1185">Reference proteome</keyword>
<dbReference type="FunFam" id="4.10.1000.10:FF:000001">
    <property type="entry name" value="zinc finger CCCH domain-containing protein 15-like"/>
    <property type="match status" value="1"/>
</dbReference>